<evidence type="ECO:0000313" key="2">
    <source>
        <dbReference type="Proteomes" id="UP001431313"/>
    </source>
</evidence>
<organism evidence="1 2">
    <name type="scientific">Streptomyces pyxinae</name>
    <dbReference type="NCBI Taxonomy" id="2970734"/>
    <lineage>
        <taxon>Bacteria</taxon>
        <taxon>Bacillati</taxon>
        <taxon>Actinomycetota</taxon>
        <taxon>Actinomycetes</taxon>
        <taxon>Kitasatosporales</taxon>
        <taxon>Streptomycetaceae</taxon>
        <taxon>Streptomyces</taxon>
    </lineage>
</organism>
<protein>
    <recommendedName>
        <fullName evidence="3">Cytotoxic translational repressor of toxin-antitoxin stability system</fullName>
    </recommendedName>
</protein>
<dbReference type="EMBL" id="JANUGQ010000051">
    <property type="protein sequence ID" value="MCS0639869.1"/>
    <property type="molecule type" value="Genomic_DNA"/>
</dbReference>
<sequence>MTYKVILTPQARQALAGLVPERRRAVHEAMRGQLSTSPLAVGTPEGPGPDALRKLAVTDAGVTIGYRVIDARVEVRVVWLLGWP</sequence>
<evidence type="ECO:0000313" key="1">
    <source>
        <dbReference type="EMBL" id="MCS0639869.1"/>
    </source>
</evidence>
<dbReference type="RefSeq" id="WP_258791193.1">
    <property type="nucleotide sequence ID" value="NZ_JANUGQ010000051.1"/>
</dbReference>
<dbReference type="Gene3D" id="3.30.2310.20">
    <property type="entry name" value="RelE-like"/>
    <property type="match status" value="1"/>
</dbReference>
<accession>A0ABT2CR17</accession>
<gene>
    <name evidence="1" type="ORF">NX801_30395</name>
</gene>
<evidence type="ECO:0008006" key="3">
    <source>
        <dbReference type="Google" id="ProtNLM"/>
    </source>
</evidence>
<reference evidence="1" key="1">
    <citation type="submission" date="2022-08" db="EMBL/GenBank/DDBJ databases">
        <authorList>
            <person name="Somphong A."/>
            <person name="Phongsopitanun W."/>
        </authorList>
    </citation>
    <scope>NUCLEOTIDE SEQUENCE</scope>
    <source>
        <strain evidence="1">LP05-1</strain>
    </source>
</reference>
<dbReference type="Proteomes" id="UP001431313">
    <property type="component" value="Unassembled WGS sequence"/>
</dbReference>
<proteinExistence type="predicted"/>
<name>A0ABT2CR17_9ACTN</name>
<keyword evidence="2" id="KW-1185">Reference proteome</keyword>
<dbReference type="InterPro" id="IPR035093">
    <property type="entry name" value="RelE/ParE_toxin_dom_sf"/>
</dbReference>
<comment type="caution">
    <text evidence="1">The sequence shown here is derived from an EMBL/GenBank/DDBJ whole genome shotgun (WGS) entry which is preliminary data.</text>
</comment>